<dbReference type="Proteomes" id="UP000316714">
    <property type="component" value="Unassembled WGS sequence"/>
</dbReference>
<dbReference type="RefSeq" id="WP_146565201.1">
    <property type="nucleotide sequence ID" value="NZ_SIHJ01000001.1"/>
</dbReference>
<accession>A0A5C5VJ30</accession>
<dbReference type="PANTHER" id="PTHR10434">
    <property type="entry name" value="1-ACYL-SN-GLYCEROL-3-PHOSPHATE ACYLTRANSFERASE"/>
    <property type="match status" value="1"/>
</dbReference>
<keyword evidence="3 5" id="KW-0012">Acyltransferase</keyword>
<gene>
    <name evidence="5" type="primary">plsC_1</name>
    <name evidence="5" type="ORF">KOR34_28650</name>
</gene>
<keyword evidence="6" id="KW-1185">Reference proteome</keyword>
<proteinExistence type="predicted"/>
<dbReference type="PANTHER" id="PTHR10434:SF11">
    <property type="entry name" value="1-ACYL-SN-GLYCEROL-3-PHOSPHATE ACYLTRANSFERASE"/>
    <property type="match status" value="1"/>
</dbReference>
<dbReference type="EMBL" id="SIHJ01000001">
    <property type="protein sequence ID" value="TWT37899.1"/>
    <property type="molecule type" value="Genomic_DNA"/>
</dbReference>
<dbReference type="InterPro" id="IPR002123">
    <property type="entry name" value="Plipid/glycerol_acylTrfase"/>
</dbReference>
<dbReference type="EC" id="2.3.1.-" evidence="5"/>
<sequence length="236" mass="26185">MEATEKPPVHHRSLAKRLWYRLTQFVIGSFARVWFRLVTEGRENAPKSGPAVFVCNHGSHLDPLLVGVFCPRIICYFARETLFRGLFGMLIRSYDAIPVDQEGSALAGLRATLARVKLGDAVLVFPEGSRTMDGHLQPMQPGVLTLLRRGKASLMPIGINGAYEAMPYKAPFPKPKKIAIVYGETIPNERLAEMSNDEVMLLIDEQIRACFERAAELAGRDPSHALSRPGMEPTKA</sequence>
<evidence type="ECO:0000313" key="5">
    <source>
        <dbReference type="EMBL" id="TWT37899.1"/>
    </source>
</evidence>
<dbReference type="SUPFAM" id="SSF69593">
    <property type="entry name" value="Glycerol-3-phosphate (1)-acyltransferase"/>
    <property type="match status" value="1"/>
</dbReference>
<comment type="caution">
    <text evidence="5">The sequence shown here is derived from an EMBL/GenBank/DDBJ whole genome shotgun (WGS) entry which is preliminary data.</text>
</comment>
<keyword evidence="2 5" id="KW-0808">Transferase</keyword>
<reference evidence="5 6" key="1">
    <citation type="submission" date="2019-02" db="EMBL/GenBank/DDBJ databases">
        <title>Deep-cultivation of Planctomycetes and their phenomic and genomic characterization uncovers novel biology.</title>
        <authorList>
            <person name="Wiegand S."/>
            <person name="Jogler M."/>
            <person name="Boedeker C."/>
            <person name="Pinto D."/>
            <person name="Vollmers J."/>
            <person name="Rivas-Marin E."/>
            <person name="Kohn T."/>
            <person name="Peeters S.H."/>
            <person name="Heuer A."/>
            <person name="Rast P."/>
            <person name="Oberbeckmann S."/>
            <person name="Bunk B."/>
            <person name="Jeske O."/>
            <person name="Meyerdierks A."/>
            <person name="Storesund J.E."/>
            <person name="Kallscheuer N."/>
            <person name="Luecker S."/>
            <person name="Lage O.M."/>
            <person name="Pohl T."/>
            <person name="Merkel B.J."/>
            <person name="Hornburger P."/>
            <person name="Mueller R.-W."/>
            <person name="Bruemmer F."/>
            <person name="Labrenz M."/>
            <person name="Spormann A.M."/>
            <person name="Op Den Camp H."/>
            <person name="Overmann J."/>
            <person name="Amann R."/>
            <person name="Jetten M.S.M."/>
            <person name="Mascher T."/>
            <person name="Medema M.H."/>
            <person name="Devos D.P."/>
            <person name="Kaster A.-K."/>
            <person name="Ovreas L."/>
            <person name="Rohde M."/>
            <person name="Galperin M.Y."/>
            <person name="Jogler C."/>
        </authorList>
    </citation>
    <scope>NUCLEOTIDE SEQUENCE [LARGE SCALE GENOMIC DNA]</scope>
    <source>
        <strain evidence="5 6">KOR34</strain>
    </source>
</reference>
<dbReference type="CDD" id="cd07989">
    <property type="entry name" value="LPLAT_AGPAT-like"/>
    <property type="match status" value="1"/>
</dbReference>
<dbReference type="GO" id="GO:0006654">
    <property type="term" value="P:phosphatidic acid biosynthetic process"/>
    <property type="evidence" value="ECO:0007669"/>
    <property type="project" value="TreeGrafter"/>
</dbReference>
<evidence type="ECO:0000259" key="4">
    <source>
        <dbReference type="SMART" id="SM00563"/>
    </source>
</evidence>
<dbReference type="GO" id="GO:0003841">
    <property type="term" value="F:1-acylglycerol-3-phosphate O-acyltransferase activity"/>
    <property type="evidence" value="ECO:0007669"/>
    <property type="project" value="TreeGrafter"/>
</dbReference>
<dbReference type="AlphaFoldDB" id="A0A5C5VJ30"/>
<evidence type="ECO:0000256" key="2">
    <source>
        <dbReference type="ARBA" id="ARBA00022679"/>
    </source>
</evidence>
<organism evidence="5 6">
    <name type="scientific">Posidoniimonas corsicana</name>
    <dbReference type="NCBI Taxonomy" id="1938618"/>
    <lineage>
        <taxon>Bacteria</taxon>
        <taxon>Pseudomonadati</taxon>
        <taxon>Planctomycetota</taxon>
        <taxon>Planctomycetia</taxon>
        <taxon>Pirellulales</taxon>
        <taxon>Lacipirellulaceae</taxon>
        <taxon>Posidoniimonas</taxon>
    </lineage>
</organism>
<dbReference type="Pfam" id="PF01553">
    <property type="entry name" value="Acyltransferase"/>
    <property type="match status" value="1"/>
</dbReference>
<name>A0A5C5VJ30_9BACT</name>
<comment type="pathway">
    <text evidence="1">Lipid metabolism.</text>
</comment>
<dbReference type="OrthoDB" id="9803035at2"/>
<evidence type="ECO:0000256" key="3">
    <source>
        <dbReference type="ARBA" id="ARBA00023315"/>
    </source>
</evidence>
<evidence type="ECO:0000313" key="6">
    <source>
        <dbReference type="Proteomes" id="UP000316714"/>
    </source>
</evidence>
<feature type="domain" description="Phospholipid/glycerol acyltransferase" evidence="4">
    <location>
        <begin position="51"/>
        <end position="162"/>
    </location>
</feature>
<protein>
    <submittedName>
        <fullName evidence="5">1-acyl-sn-glycerol-3-phosphate acyltransferase</fullName>
        <ecNumber evidence="5">2.3.1.-</ecNumber>
    </submittedName>
</protein>
<evidence type="ECO:0000256" key="1">
    <source>
        <dbReference type="ARBA" id="ARBA00005189"/>
    </source>
</evidence>
<dbReference type="SMART" id="SM00563">
    <property type="entry name" value="PlsC"/>
    <property type="match status" value="1"/>
</dbReference>